<proteinExistence type="predicted"/>
<dbReference type="Proteomes" id="UP000607653">
    <property type="component" value="Unassembled WGS sequence"/>
</dbReference>
<name>A0A822Z532_NELNU</name>
<accession>A0A822Z532</accession>
<keyword evidence="2" id="KW-1185">Reference proteome</keyword>
<protein>
    <submittedName>
        <fullName evidence="1">Uncharacterized protein</fullName>
    </submittedName>
</protein>
<comment type="caution">
    <text evidence="1">The sequence shown here is derived from an EMBL/GenBank/DDBJ whole genome shotgun (WGS) entry which is preliminary data.</text>
</comment>
<dbReference type="AlphaFoldDB" id="A0A822Z532"/>
<sequence>MRWQIQTGSSVCDLYLCDLFCQTSKLVIFVSHIL</sequence>
<evidence type="ECO:0000313" key="1">
    <source>
        <dbReference type="EMBL" id="DAD39700.1"/>
    </source>
</evidence>
<reference evidence="1 2" key="1">
    <citation type="journal article" date="2020" name="Mol. Biol. Evol.">
        <title>Distinct Expression and Methylation Patterns for Genes with Different Fates following a Single Whole-Genome Duplication in Flowering Plants.</title>
        <authorList>
            <person name="Shi T."/>
            <person name="Rahmani R.S."/>
            <person name="Gugger P.F."/>
            <person name="Wang M."/>
            <person name="Li H."/>
            <person name="Zhang Y."/>
            <person name="Li Z."/>
            <person name="Wang Q."/>
            <person name="Van de Peer Y."/>
            <person name="Marchal K."/>
            <person name="Chen J."/>
        </authorList>
    </citation>
    <scope>NUCLEOTIDE SEQUENCE [LARGE SCALE GENOMIC DNA]</scope>
    <source>
        <tissue evidence="1">Leaf</tissue>
    </source>
</reference>
<evidence type="ECO:0000313" key="2">
    <source>
        <dbReference type="Proteomes" id="UP000607653"/>
    </source>
</evidence>
<dbReference type="EMBL" id="DUZY01000005">
    <property type="protein sequence ID" value="DAD39700.1"/>
    <property type="molecule type" value="Genomic_DNA"/>
</dbReference>
<gene>
    <name evidence="1" type="ORF">HUJ06_014023</name>
</gene>
<organism evidence="1 2">
    <name type="scientific">Nelumbo nucifera</name>
    <name type="common">Sacred lotus</name>
    <dbReference type="NCBI Taxonomy" id="4432"/>
    <lineage>
        <taxon>Eukaryota</taxon>
        <taxon>Viridiplantae</taxon>
        <taxon>Streptophyta</taxon>
        <taxon>Embryophyta</taxon>
        <taxon>Tracheophyta</taxon>
        <taxon>Spermatophyta</taxon>
        <taxon>Magnoliopsida</taxon>
        <taxon>Proteales</taxon>
        <taxon>Nelumbonaceae</taxon>
        <taxon>Nelumbo</taxon>
    </lineage>
</organism>